<dbReference type="PROSITE" id="PS00527">
    <property type="entry name" value="RIBOSOMAL_S14"/>
    <property type="match status" value="1"/>
</dbReference>
<dbReference type="Pfam" id="PF00253">
    <property type="entry name" value="Ribosomal_S14"/>
    <property type="match status" value="1"/>
</dbReference>
<accession>A0A9P5GWK2</accession>
<evidence type="ECO:0000313" key="10">
    <source>
        <dbReference type="EMBL" id="KAF7542245.1"/>
    </source>
</evidence>
<keyword evidence="6" id="KW-0694">RNA-binding</keyword>
<keyword evidence="11" id="KW-1185">Reference proteome</keyword>
<name>A0A9P5GWK2_9HYPO</name>
<dbReference type="GO" id="GO:0003735">
    <property type="term" value="F:structural constituent of ribosome"/>
    <property type="evidence" value="ECO:0007669"/>
    <property type="project" value="InterPro"/>
</dbReference>
<dbReference type="HAMAP" id="MF_01364_A">
    <property type="entry name" value="Ribosomal_uS14_2_A"/>
    <property type="match status" value="1"/>
</dbReference>
<feature type="region of interest" description="Disordered" evidence="9">
    <location>
        <begin position="171"/>
        <end position="193"/>
    </location>
</feature>
<dbReference type="AlphaFoldDB" id="A0A9P5GWK2"/>
<evidence type="ECO:0008006" key="12">
    <source>
        <dbReference type="Google" id="ProtNLM"/>
    </source>
</evidence>
<dbReference type="OrthoDB" id="10252683at2759"/>
<keyword evidence="4" id="KW-0699">rRNA-binding</keyword>
<evidence type="ECO:0000256" key="3">
    <source>
        <dbReference type="ARBA" id="ARBA00022723"/>
    </source>
</evidence>
<evidence type="ECO:0000256" key="8">
    <source>
        <dbReference type="ARBA" id="ARBA00023274"/>
    </source>
</evidence>
<keyword evidence="8" id="KW-0687">Ribonucleoprotein</keyword>
<evidence type="ECO:0000256" key="2">
    <source>
        <dbReference type="ARBA" id="ARBA00009083"/>
    </source>
</evidence>
<dbReference type="PANTHER" id="PTHR12010:SF2">
    <property type="entry name" value="40S RIBOSOMAL PROTEIN S29"/>
    <property type="match status" value="1"/>
</dbReference>
<dbReference type="GO" id="GO:0022627">
    <property type="term" value="C:cytosolic small ribosomal subunit"/>
    <property type="evidence" value="ECO:0007669"/>
    <property type="project" value="TreeGrafter"/>
</dbReference>
<protein>
    <recommendedName>
        <fullName evidence="12">40S ribosomal protein S29</fullName>
    </recommendedName>
</protein>
<comment type="similarity">
    <text evidence="2">Belongs to the universal ribosomal protein uS14 family.</text>
</comment>
<dbReference type="InterPro" id="IPR001209">
    <property type="entry name" value="Ribosomal_uS14"/>
</dbReference>
<dbReference type="InterPro" id="IPR043140">
    <property type="entry name" value="Ribosomal_uS14_sf"/>
</dbReference>
<evidence type="ECO:0000256" key="5">
    <source>
        <dbReference type="ARBA" id="ARBA00022833"/>
    </source>
</evidence>
<dbReference type="PANTHER" id="PTHR12010">
    <property type="entry name" value="40S RIBOSOMAL PROTEIN S29"/>
    <property type="match status" value="1"/>
</dbReference>
<evidence type="ECO:0000256" key="7">
    <source>
        <dbReference type="ARBA" id="ARBA00022980"/>
    </source>
</evidence>
<dbReference type="Proteomes" id="UP000722485">
    <property type="component" value="Unassembled WGS sequence"/>
</dbReference>
<dbReference type="GO" id="GO:0019843">
    <property type="term" value="F:rRNA binding"/>
    <property type="evidence" value="ECO:0007669"/>
    <property type="project" value="UniProtKB-KW"/>
</dbReference>
<keyword evidence="5" id="KW-0862">Zinc</keyword>
<evidence type="ECO:0000256" key="1">
    <source>
        <dbReference type="ARBA" id="ARBA00001947"/>
    </source>
</evidence>
<keyword evidence="7" id="KW-0689">Ribosomal protein</keyword>
<proteinExistence type="inferred from homology"/>
<dbReference type="Gene3D" id="4.10.830.10">
    <property type="entry name" value="30s Ribosomal Protein S14, Chain N"/>
    <property type="match status" value="1"/>
</dbReference>
<dbReference type="InterPro" id="IPR018271">
    <property type="entry name" value="Ribosomal_uS14_CS"/>
</dbReference>
<dbReference type="InterPro" id="IPR039744">
    <property type="entry name" value="RIbosomal_uS14_euk_arc"/>
</dbReference>
<dbReference type="NCBIfam" id="NF004424">
    <property type="entry name" value="PRK05766.1"/>
    <property type="match status" value="1"/>
</dbReference>
<comment type="cofactor">
    <cofactor evidence="1">
        <name>Zn(2+)</name>
        <dbReference type="ChEBI" id="CHEBI:29105"/>
    </cofactor>
</comment>
<comment type="caution">
    <text evidence="10">The sequence shown here is derived from an EMBL/GenBank/DDBJ whole genome shotgun (WGS) entry which is preliminary data.</text>
</comment>
<evidence type="ECO:0000256" key="9">
    <source>
        <dbReference type="SAM" id="MobiDB-lite"/>
    </source>
</evidence>
<keyword evidence="3" id="KW-0479">Metal-binding</keyword>
<dbReference type="InterPro" id="IPR023676">
    <property type="entry name" value="Ribosomal_uS14_arc"/>
</dbReference>
<reference evidence="10" key="1">
    <citation type="submission" date="2020-03" db="EMBL/GenBank/DDBJ databases">
        <title>Draft Genome Sequence of Cylindrodendrum hubeiense.</title>
        <authorList>
            <person name="Buettner E."/>
            <person name="Kellner H."/>
        </authorList>
    </citation>
    <scope>NUCLEOTIDE SEQUENCE</scope>
    <source>
        <strain evidence="10">IHI 201604</strain>
    </source>
</reference>
<dbReference type="GO" id="GO:0008270">
    <property type="term" value="F:zinc ion binding"/>
    <property type="evidence" value="ECO:0007669"/>
    <property type="project" value="InterPro"/>
</dbReference>
<evidence type="ECO:0000256" key="4">
    <source>
        <dbReference type="ARBA" id="ARBA00022730"/>
    </source>
</evidence>
<dbReference type="EMBL" id="JAANBB010000466">
    <property type="protein sequence ID" value="KAF7542245.1"/>
    <property type="molecule type" value="Genomic_DNA"/>
</dbReference>
<dbReference type="FunFam" id="4.10.830.10:FF:000002">
    <property type="entry name" value="40S ribosomal protein S29"/>
    <property type="match status" value="1"/>
</dbReference>
<evidence type="ECO:0000313" key="11">
    <source>
        <dbReference type="Proteomes" id="UP000722485"/>
    </source>
</evidence>
<evidence type="ECO:0000256" key="6">
    <source>
        <dbReference type="ARBA" id="ARBA00022884"/>
    </source>
</evidence>
<dbReference type="GO" id="GO:0002181">
    <property type="term" value="P:cytoplasmic translation"/>
    <property type="evidence" value="ECO:0007669"/>
    <property type="project" value="TreeGrafter"/>
</dbReference>
<gene>
    <name evidence="10" type="ORF">G7Z17_g11749</name>
</gene>
<sequence length="193" mass="21501">MSHESVWNSRPRSYGKGSRSCRVCKHKAGLIRKYDLNLCRQCFREKAKDIGFNKVIPISDVGTNFLGSGRRQVVEEELLKEVKGLAKSISEGGRLEPEFYGLLGSTEDRASDEHPPRIDEYHCIGPHNSCLPLRSGFSLFDINWTREISTQNVAIGSAGNVWSGITQQLSEYSPAEPPTQKTRPASLTPPLVQ</sequence>
<organism evidence="10 11">
    <name type="scientific">Cylindrodendrum hubeiense</name>
    <dbReference type="NCBI Taxonomy" id="595255"/>
    <lineage>
        <taxon>Eukaryota</taxon>
        <taxon>Fungi</taxon>
        <taxon>Dikarya</taxon>
        <taxon>Ascomycota</taxon>
        <taxon>Pezizomycotina</taxon>
        <taxon>Sordariomycetes</taxon>
        <taxon>Hypocreomycetidae</taxon>
        <taxon>Hypocreales</taxon>
        <taxon>Nectriaceae</taxon>
        <taxon>Cylindrodendrum</taxon>
    </lineage>
</organism>